<feature type="region of interest" description="Disordered" evidence="7">
    <location>
        <begin position="94"/>
        <end position="126"/>
    </location>
</feature>
<keyword evidence="6" id="KW-0175">Coiled coil</keyword>
<dbReference type="PANTHER" id="PTHR42648:SF21">
    <property type="entry name" value="CYSTEINE-RICH RLK (RECEPTOR-LIKE PROTEIN KINASE) 8"/>
    <property type="match status" value="1"/>
</dbReference>
<feature type="region of interest" description="Disordered" evidence="7">
    <location>
        <begin position="190"/>
        <end position="209"/>
    </location>
</feature>
<keyword evidence="4" id="KW-0378">Hydrolase</keyword>
<dbReference type="SMART" id="SM00343">
    <property type="entry name" value="ZnF_C2HC"/>
    <property type="match status" value="2"/>
</dbReference>
<dbReference type="SUPFAM" id="SSF53098">
    <property type="entry name" value="Ribonuclease H-like"/>
    <property type="match status" value="1"/>
</dbReference>
<dbReference type="InterPro" id="IPR012337">
    <property type="entry name" value="RNaseH-like_sf"/>
</dbReference>
<feature type="compositionally biased region" description="Acidic residues" evidence="7">
    <location>
        <begin position="198"/>
        <end position="209"/>
    </location>
</feature>
<dbReference type="Pfam" id="PF13976">
    <property type="entry name" value="gag_pre-integrs"/>
    <property type="match status" value="1"/>
</dbReference>
<feature type="compositionally biased region" description="Acidic residues" evidence="7">
    <location>
        <begin position="910"/>
        <end position="924"/>
    </location>
</feature>
<dbReference type="GO" id="GO:0008270">
    <property type="term" value="F:zinc ion binding"/>
    <property type="evidence" value="ECO:0007669"/>
    <property type="project" value="UniProtKB-KW"/>
</dbReference>
<reference evidence="10" key="1">
    <citation type="submission" date="2020-08" db="EMBL/GenBank/DDBJ databases">
        <title>Plant Genome Project.</title>
        <authorList>
            <person name="Zhang R.-G."/>
        </authorList>
    </citation>
    <scope>NUCLEOTIDE SEQUENCE</scope>
    <source>
        <strain evidence="10">WSP0</strain>
        <tissue evidence="10">Leaf</tissue>
    </source>
</reference>
<evidence type="ECO:0008006" key="12">
    <source>
        <dbReference type="Google" id="ProtNLM"/>
    </source>
</evidence>
<dbReference type="InterPro" id="IPR054722">
    <property type="entry name" value="PolX-like_BBD"/>
</dbReference>
<feature type="coiled-coil region" evidence="6">
    <location>
        <begin position="253"/>
        <end position="287"/>
    </location>
</feature>
<evidence type="ECO:0000259" key="8">
    <source>
        <dbReference type="PROSITE" id="PS50158"/>
    </source>
</evidence>
<dbReference type="Gene3D" id="3.30.420.10">
    <property type="entry name" value="Ribonuclease H-like superfamily/Ribonuclease H"/>
    <property type="match status" value="1"/>
</dbReference>
<dbReference type="EMBL" id="JACTNZ010000002">
    <property type="protein sequence ID" value="KAG5562828.1"/>
    <property type="molecule type" value="Genomic_DNA"/>
</dbReference>
<dbReference type="InterPro" id="IPR039537">
    <property type="entry name" value="Retrotran_Ty1/copia-like"/>
</dbReference>
<evidence type="ECO:0000313" key="10">
    <source>
        <dbReference type="EMBL" id="KAG5562828.1"/>
    </source>
</evidence>
<evidence type="ECO:0000256" key="3">
    <source>
        <dbReference type="ARBA" id="ARBA00022750"/>
    </source>
</evidence>
<dbReference type="Pfam" id="PF22936">
    <property type="entry name" value="Pol_BBD"/>
    <property type="match status" value="1"/>
</dbReference>
<dbReference type="Pfam" id="PF00665">
    <property type="entry name" value="rve"/>
    <property type="match status" value="1"/>
</dbReference>
<feature type="region of interest" description="Disordered" evidence="7">
    <location>
        <begin position="908"/>
        <end position="952"/>
    </location>
</feature>
<dbReference type="GO" id="GO:0004190">
    <property type="term" value="F:aspartic-type endopeptidase activity"/>
    <property type="evidence" value="ECO:0007669"/>
    <property type="project" value="UniProtKB-KW"/>
</dbReference>
<evidence type="ECO:0000256" key="1">
    <source>
        <dbReference type="ARBA" id="ARBA00022670"/>
    </source>
</evidence>
<keyword evidence="11" id="KW-1185">Reference proteome</keyword>
<feature type="domain" description="Integrase catalytic" evidence="9">
    <location>
        <begin position="656"/>
        <end position="825"/>
    </location>
</feature>
<dbReference type="Pfam" id="PF25597">
    <property type="entry name" value="SH3_retrovirus"/>
    <property type="match status" value="1"/>
</dbReference>
<evidence type="ECO:0000313" key="11">
    <source>
        <dbReference type="Proteomes" id="UP000823749"/>
    </source>
</evidence>
<keyword evidence="3" id="KW-0064">Aspartyl protease</keyword>
<feature type="compositionally biased region" description="Basic and acidic residues" evidence="7">
    <location>
        <begin position="925"/>
        <end position="945"/>
    </location>
</feature>
<feature type="compositionally biased region" description="Basic and acidic residues" evidence="7">
    <location>
        <begin position="102"/>
        <end position="122"/>
    </location>
</feature>
<dbReference type="InterPro" id="IPR057670">
    <property type="entry name" value="SH3_retrovirus"/>
</dbReference>
<organism evidence="10 11">
    <name type="scientific">Rhododendron griersonianum</name>
    <dbReference type="NCBI Taxonomy" id="479676"/>
    <lineage>
        <taxon>Eukaryota</taxon>
        <taxon>Viridiplantae</taxon>
        <taxon>Streptophyta</taxon>
        <taxon>Embryophyta</taxon>
        <taxon>Tracheophyta</taxon>
        <taxon>Spermatophyta</taxon>
        <taxon>Magnoliopsida</taxon>
        <taxon>eudicotyledons</taxon>
        <taxon>Gunneridae</taxon>
        <taxon>Pentapetalae</taxon>
        <taxon>asterids</taxon>
        <taxon>Ericales</taxon>
        <taxon>Ericaceae</taxon>
        <taxon>Ericoideae</taxon>
        <taxon>Rhodoreae</taxon>
        <taxon>Rhododendron</taxon>
    </lineage>
</organism>
<protein>
    <recommendedName>
        <fullName evidence="12">Gag-pol polyprotein</fullName>
    </recommendedName>
</protein>
<dbReference type="GO" id="GO:0015074">
    <property type="term" value="P:DNA integration"/>
    <property type="evidence" value="ECO:0007669"/>
    <property type="project" value="InterPro"/>
</dbReference>
<accession>A0AAV6LCN4</accession>
<evidence type="ECO:0000256" key="2">
    <source>
        <dbReference type="ARBA" id="ARBA00022723"/>
    </source>
</evidence>
<evidence type="ECO:0000256" key="5">
    <source>
        <dbReference type="PROSITE-ProRule" id="PRU00047"/>
    </source>
</evidence>
<dbReference type="InterPro" id="IPR013103">
    <property type="entry name" value="RVT_2"/>
</dbReference>
<dbReference type="Pfam" id="PF14223">
    <property type="entry name" value="Retrotran_gag_2"/>
    <property type="match status" value="1"/>
</dbReference>
<evidence type="ECO:0000259" key="9">
    <source>
        <dbReference type="PROSITE" id="PS50994"/>
    </source>
</evidence>
<dbReference type="CDD" id="cd09272">
    <property type="entry name" value="RNase_HI_RT_Ty1"/>
    <property type="match status" value="1"/>
</dbReference>
<proteinExistence type="predicted"/>
<dbReference type="InterPro" id="IPR001878">
    <property type="entry name" value="Znf_CCHC"/>
</dbReference>
<comment type="caution">
    <text evidence="10">The sequence shown here is derived from an EMBL/GenBank/DDBJ whole genome shotgun (WGS) entry which is preliminary data.</text>
</comment>
<dbReference type="PANTHER" id="PTHR42648">
    <property type="entry name" value="TRANSPOSASE, PUTATIVE-RELATED"/>
    <property type="match status" value="1"/>
</dbReference>
<dbReference type="InterPro" id="IPR025724">
    <property type="entry name" value="GAG-pre-integrase_dom"/>
</dbReference>
<evidence type="ECO:0000256" key="6">
    <source>
        <dbReference type="SAM" id="Coils"/>
    </source>
</evidence>
<gene>
    <name evidence="10" type="ORF">RHGRI_005526</name>
</gene>
<sequence length="1496" mass="169888">MQEDETFNQFYSKLISIVNSCETLGEPIPPFRVIKKILRSLPERFKMKVTMLEGKRKLNEKSVEEVVGILQTYEADMLQPESQKSKIKTSAKSIAFSSSQNESRDSDCDGKSESSSSKEKKGIKSTPAGPKCYECQGYGHVAHECINKLKKKTNFKANITWDDDSESDNSEEEQVDHTNFMAFGASLKSNLSDHESSDDSENEGSDEEFSFDELKQSYNMLFKESIKINESNLKMAENFNKSNIELVTVKTQMEELKGLLSNVTSEKNKLCQEVKSLQDKNKVLAELNTISEGKIIMLKADVDKANILFERLNTGSKTLDEILSIQRPASDKTGLGFYEASSSKTFGGIANELELKKVKLKPHSTNTANIMIGKAHEIKKGIFTRFIPTCHFCQVKGHIRPKCFQLYGYPQGFRHHKNSSMSSHKRVKSSQSKPLLENHKNLSKIPTRQFWVRKREVSCMFVNTAFKTHNSHVWYLDSGCSRHMSGDKSMFISFENYNGGIVTFGDGNTSKVVGKGTIQAPGITRLENVLYVDGLKANLLSISQICDSHHEVRFSKNDCHILDKEGNSVMHGTRTNDNCYGILPSSEITCHSTTLSDTELWHQRLGHINYKDLSMLTKRELIKGVPKLSKPKNHVCGPCQLGKQTRAAHKKTTGIATKRPLELLHMDLMGPSRVESIAGKKYIFVVVDDFSRFSWVRFLREKSETISMFKVLVKHIQNEKGMKIGCISRIRSDHGKEFENSEYANFCDELGIRHEFSAPKTPQQNGVVERKNRVIQEMARVMLHAKKIARRFWAEAVHTACYVINRVYLRPGTMNTPYELWKGRKPNVKYFKTFGSKCFIMRDREHLGKFDSRSDEGIFLGYCTDSRAFRVYNNRTHSVMESINVVVDESPLNEADFISNDVYETLSDQDTGDAVEENSSEEDTDISKEEERKDDEQDCESHDEPLNPTARVKLNHPTSQVIGNVADPMKTRKQLRDEVSYVCYVSLVEPKNIKEALIDECWVDAMHEELNQFERNNVWELVPRPPHTNIIGTKWIFKNKTNEQGTVVRNKARLVAQGYTQVEGIDFDETFAPVARLESIRIMLAVACFLGFKLYQMDVKSAFLNGVIKEEVYVSQPKGFEDPHKTDHVYHLNKALYGLKQAPRAWYERLTTFLLSKDFVRGSVDKTLFVQHKGKHLLVVQIYVDDIIFGSTSPALVNDFSEFMQSEFEMSMMGELTFFLGLQVRQFEHGIFVSQTKYASNLVKKFGLDSAKHSRTPMSTTTKLSKDVDGVSIDQTLYRSMIGSLLYLTASRPDIAFSVGVCARYQANPKESHLTAVKRVIKYISGTMGYGIWLSKDTNSNLAGFSDADWAGCADDRKSTSGGCFYIGNNLVAWLSKKQNSISLSTAEAEYIAAGSACTQLLWMKQMLDDYGFSQECITHYCDNTSAINISKNPVQHSRTKHIDIRHHFIRDLVEDGTVTLEYLDTTHQKADLFTKPLDFHRFDYLRKSVGVCLLD</sequence>
<evidence type="ECO:0000256" key="7">
    <source>
        <dbReference type="SAM" id="MobiDB-lite"/>
    </source>
</evidence>
<evidence type="ECO:0000256" key="4">
    <source>
        <dbReference type="ARBA" id="ARBA00022801"/>
    </source>
</evidence>
<dbReference type="SUPFAM" id="SSF56672">
    <property type="entry name" value="DNA/RNA polymerases"/>
    <property type="match status" value="1"/>
</dbReference>
<dbReference type="InterPro" id="IPR043502">
    <property type="entry name" value="DNA/RNA_pol_sf"/>
</dbReference>
<dbReference type="PROSITE" id="PS50994">
    <property type="entry name" value="INTEGRASE"/>
    <property type="match status" value="1"/>
</dbReference>
<dbReference type="Pfam" id="PF07727">
    <property type="entry name" value="RVT_2"/>
    <property type="match status" value="1"/>
</dbReference>
<name>A0AAV6LCN4_9ERIC</name>
<keyword evidence="2" id="KW-0479">Metal-binding</keyword>
<dbReference type="PROSITE" id="PS50158">
    <property type="entry name" value="ZF_CCHC"/>
    <property type="match status" value="1"/>
</dbReference>
<keyword evidence="1" id="KW-0645">Protease</keyword>
<keyword evidence="5" id="KW-0862">Zinc</keyword>
<dbReference type="GO" id="GO:0003676">
    <property type="term" value="F:nucleic acid binding"/>
    <property type="evidence" value="ECO:0007669"/>
    <property type="project" value="InterPro"/>
</dbReference>
<dbReference type="Proteomes" id="UP000823749">
    <property type="component" value="Chromosome 2"/>
</dbReference>
<dbReference type="InterPro" id="IPR036397">
    <property type="entry name" value="RNaseH_sf"/>
</dbReference>
<feature type="domain" description="CCHC-type" evidence="8">
    <location>
        <begin position="131"/>
        <end position="145"/>
    </location>
</feature>
<dbReference type="InterPro" id="IPR001584">
    <property type="entry name" value="Integrase_cat-core"/>
</dbReference>
<keyword evidence="5" id="KW-0863">Zinc-finger</keyword>
<dbReference type="GO" id="GO:0006508">
    <property type="term" value="P:proteolysis"/>
    <property type="evidence" value="ECO:0007669"/>
    <property type="project" value="UniProtKB-KW"/>
</dbReference>